<dbReference type="AlphaFoldDB" id="A0AAP0IK31"/>
<reference evidence="1 2" key="1">
    <citation type="submission" date="2024-01" db="EMBL/GenBank/DDBJ databases">
        <title>Genome assemblies of Stephania.</title>
        <authorList>
            <person name="Yang L."/>
        </authorList>
    </citation>
    <scope>NUCLEOTIDE SEQUENCE [LARGE SCALE GENOMIC DNA]</scope>
    <source>
        <strain evidence="1">QJT</strain>
        <tissue evidence="1">Leaf</tissue>
    </source>
</reference>
<protein>
    <submittedName>
        <fullName evidence="1">Uncharacterized protein</fullName>
    </submittedName>
</protein>
<comment type="caution">
    <text evidence="1">The sequence shown here is derived from an EMBL/GenBank/DDBJ whole genome shotgun (WGS) entry which is preliminary data.</text>
</comment>
<evidence type="ECO:0000313" key="2">
    <source>
        <dbReference type="Proteomes" id="UP001417504"/>
    </source>
</evidence>
<dbReference type="EMBL" id="JBBNAE010000006">
    <property type="protein sequence ID" value="KAK9116984.1"/>
    <property type="molecule type" value="Genomic_DNA"/>
</dbReference>
<organism evidence="1 2">
    <name type="scientific">Stephania japonica</name>
    <dbReference type="NCBI Taxonomy" id="461633"/>
    <lineage>
        <taxon>Eukaryota</taxon>
        <taxon>Viridiplantae</taxon>
        <taxon>Streptophyta</taxon>
        <taxon>Embryophyta</taxon>
        <taxon>Tracheophyta</taxon>
        <taxon>Spermatophyta</taxon>
        <taxon>Magnoliopsida</taxon>
        <taxon>Ranunculales</taxon>
        <taxon>Menispermaceae</taxon>
        <taxon>Menispermoideae</taxon>
        <taxon>Cissampelideae</taxon>
        <taxon>Stephania</taxon>
    </lineage>
</organism>
<accession>A0AAP0IK31</accession>
<evidence type="ECO:0000313" key="1">
    <source>
        <dbReference type="EMBL" id="KAK9116984.1"/>
    </source>
</evidence>
<name>A0AAP0IK31_9MAGN</name>
<proteinExistence type="predicted"/>
<sequence length="98" mass="11063">MSRRIDNLEAIEILRNLNFIDSNSNSKVMKWRPSLLFYVHRVDDGLESTREIQIVIGGRVADQFNGSDFVSSSIIGRGTVVARSNDAFVLLPMLNSMF</sequence>
<dbReference type="Proteomes" id="UP001417504">
    <property type="component" value="Unassembled WGS sequence"/>
</dbReference>
<gene>
    <name evidence="1" type="ORF">Sjap_015931</name>
</gene>
<keyword evidence="2" id="KW-1185">Reference proteome</keyword>